<dbReference type="InterPro" id="IPR039760">
    <property type="entry name" value="MOFRL_protein"/>
</dbReference>
<sequence length="435" mass="47094">MNEEQYLKHSRDAIKRILETISPRSLIFKHLPLDPDKLGLTPPFFLLSVGKAASGMTEAIAPRWNISPEMTVTLIPKGSAPPRNYPTLYGEHPLPGSLSLQSTDHILKKISALPPETTLLSAISGGTSSLLSAPIHPITLKQKVQVITALMKNGTPIGEMNQVRSALSRVKGGKLLNFFHGTETLSIILSDTPGMPPETVGSGPTLPAIRGKEKLAENILKSLNIPIIIPKSSQKDPLTPSNRLLVHKPIVIGNTSTVIRNSLPFLQIPDANTHIWSALLKGDSQTVGTTLGSILATDRSSFNRNQLFIGAGETTVSLGESKGKGGRTLELALALSQTLHDGGIHSFVVGALATDGMDGNSQFAGCIIGGDQFGKNPRHKIQESLWSHNTKTIIQRNGWEIQTGPTGTNLNDLYWVYIPKFKEKGQNIEEKYFLQ</sequence>
<name>I0IMC1_LEPFC</name>
<dbReference type="STRING" id="1162668.LFE_0705"/>
<dbReference type="GO" id="GO:0005737">
    <property type="term" value="C:cytoplasm"/>
    <property type="evidence" value="ECO:0007669"/>
    <property type="project" value="TreeGrafter"/>
</dbReference>
<gene>
    <name evidence="3" type="ordered locus">LFE_0705</name>
</gene>
<keyword evidence="4" id="KW-1185">Reference proteome</keyword>
<reference evidence="4" key="2">
    <citation type="submission" date="2012-03" db="EMBL/GenBank/DDBJ databases">
        <title>The complete genome sequence of the pioneer microbe on fresh volcanic deposit, Leptospirillum ferrooxidans strain C2-3.</title>
        <authorList>
            <person name="Fujimura R."/>
            <person name="Sato Y."/>
            <person name="Nishizawa T."/>
            <person name="Nanba K."/>
            <person name="Oshima K."/>
            <person name="Hattori M."/>
            <person name="Kamijo T."/>
            <person name="Ohta H."/>
        </authorList>
    </citation>
    <scope>NUCLEOTIDE SEQUENCE [LARGE SCALE GENOMIC DNA]</scope>
    <source>
        <strain evidence="4">C2-3</strain>
    </source>
</reference>
<keyword evidence="3" id="KW-0418">Kinase</keyword>
<dbReference type="InterPro" id="IPR038614">
    <property type="entry name" value="GK_N_sf"/>
</dbReference>
<dbReference type="InterPro" id="IPR007835">
    <property type="entry name" value="MOFRL"/>
</dbReference>
<dbReference type="Gene3D" id="3.40.50.10180">
    <property type="entry name" value="Glycerate kinase, MOFRL-like N-terminal domain"/>
    <property type="match status" value="1"/>
</dbReference>
<keyword evidence="3" id="KW-0808">Transferase</keyword>
<evidence type="ECO:0000313" key="3">
    <source>
        <dbReference type="EMBL" id="BAM06420.1"/>
    </source>
</evidence>
<dbReference type="Proteomes" id="UP000007382">
    <property type="component" value="Chromosome"/>
</dbReference>
<dbReference type="GO" id="GO:0008887">
    <property type="term" value="F:glycerate kinase activity"/>
    <property type="evidence" value="ECO:0007669"/>
    <property type="project" value="InterPro"/>
</dbReference>
<dbReference type="eggNOG" id="COG2379">
    <property type="taxonomic scope" value="Bacteria"/>
</dbReference>
<proteinExistence type="predicted"/>
<dbReference type="OrthoDB" id="9766552at2"/>
<dbReference type="InterPro" id="IPR037035">
    <property type="entry name" value="GK-like_C_sf"/>
</dbReference>
<dbReference type="PANTHER" id="PTHR12227:SF0">
    <property type="entry name" value="GLYCERATE KINASE"/>
    <property type="match status" value="1"/>
</dbReference>
<feature type="domain" description="MOFRL" evidence="1">
    <location>
        <begin position="308"/>
        <end position="412"/>
    </location>
</feature>
<dbReference type="Pfam" id="PF13660">
    <property type="entry name" value="DUF4147"/>
    <property type="match status" value="1"/>
</dbReference>
<dbReference type="Pfam" id="PF05161">
    <property type="entry name" value="MOFRL"/>
    <property type="match status" value="1"/>
</dbReference>
<dbReference type="InterPro" id="IPR025286">
    <property type="entry name" value="MOFRL_assoc_dom"/>
</dbReference>
<feature type="domain" description="MOFRL-associated" evidence="2">
    <location>
        <begin position="11"/>
        <end position="227"/>
    </location>
</feature>
<dbReference type="HOGENOM" id="CLU_032279_1_1_0"/>
<dbReference type="PANTHER" id="PTHR12227">
    <property type="entry name" value="GLYCERATE KINASE"/>
    <property type="match status" value="1"/>
</dbReference>
<keyword evidence="3" id="KW-0670">Pyruvate</keyword>
<organism evidence="3 4">
    <name type="scientific">Leptospirillum ferrooxidans (strain C2-3)</name>
    <dbReference type="NCBI Taxonomy" id="1162668"/>
    <lineage>
        <taxon>Bacteria</taxon>
        <taxon>Pseudomonadati</taxon>
        <taxon>Nitrospirota</taxon>
        <taxon>Nitrospiria</taxon>
        <taxon>Nitrospirales</taxon>
        <taxon>Nitrospiraceae</taxon>
        <taxon>Leptospirillum</taxon>
    </lineage>
</organism>
<dbReference type="SUPFAM" id="SSF82544">
    <property type="entry name" value="GckA/TtuD-like"/>
    <property type="match status" value="1"/>
</dbReference>
<dbReference type="KEGG" id="lfc:LFE_0705"/>
<accession>I0IMC1</accession>
<dbReference type="AlphaFoldDB" id="I0IMC1"/>
<dbReference type="EMBL" id="AP012342">
    <property type="protein sequence ID" value="BAM06420.1"/>
    <property type="molecule type" value="Genomic_DNA"/>
</dbReference>
<dbReference type="PATRIC" id="fig|1162668.3.peg.818"/>
<evidence type="ECO:0000313" key="4">
    <source>
        <dbReference type="Proteomes" id="UP000007382"/>
    </source>
</evidence>
<dbReference type="Gene3D" id="3.40.1480.10">
    <property type="entry name" value="MOFRL domain"/>
    <property type="match status" value="1"/>
</dbReference>
<reference evidence="3 4" key="1">
    <citation type="journal article" date="2012" name="J. Bacteriol.">
        <title>Complete Genome Sequence of Leptospirillum ferrooxidans Strain C2-3, Isolated from a Fresh Volcanic Ash Deposit on the Island of Miyake, Japan.</title>
        <authorList>
            <person name="Fujimura R."/>
            <person name="Sato Y."/>
            <person name="Nishizawa T."/>
            <person name="Oshima K."/>
            <person name="Kim S.-W."/>
            <person name="Hattori M."/>
            <person name="Kamijo T."/>
            <person name="Ohta H."/>
        </authorList>
    </citation>
    <scope>NUCLEOTIDE SEQUENCE [LARGE SCALE GENOMIC DNA]</scope>
    <source>
        <strain evidence="3 4">C2-3</strain>
    </source>
</reference>
<protein>
    <submittedName>
        <fullName evidence="3">Putative hydroxypyruvate reductase/glycerate kinase</fullName>
    </submittedName>
</protein>
<evidence type="ECO:0000259" key="2">
    <source>
        <dbReference type="Pfam" id="PF13660"/>
    </source>
</evidence>
<evidence type="ECO:0000259" key="1">
    <source>
        <dbReference type="Pfam" id="PF05161"/>
    </source>
</evidence>
<dbReference type="RefSeq" id="WP_014448912.1">
    <property type="nucleotide sequence ID" value="NC_017094.1"/>
</dbReference>